<feature type="transmembrane region" description="Helical" evidence="1">
    <location>
        <begin position="337"/>
        <end position="355"/>
    </location>
</feature>
<protein>
    <submittedName>
        <fullName evidence="2">Glycosyltransferase family 39 protein</fullName>
    </submittedName>
</protein>
<dbReference type="Proteomes" id="UP000603640">
    <property type="component" value="Unassembled WGS sequence"/>
</dbReference>
<organism evidence="2 3">
    <name type="scientific">Pontibacter cellulosilyticus</name>
    <dbReference type="NCBI Taxonomy" id="1720253"/>
    <lineage>
        <taxon>Bacteria</taxon>
        <taxon>Pseudomonadati</taxon>
        <taxon>Bacteroidota</taxon>
        <taxon>Cytophagia</taxon>
        <taxon>Cytophagales</taxon>
        <taxon>Hymenobacteraceae</taxon>
        <taxon>Pontibacter</taxon>
    </lineage>
</organism>
<keyword evidence="1" id="KW-1133">Transmembrane helix</keyword>
<comment type="caution">
    <text evidence="2">The sequence shown here is derived from an EMBL/GenBank/DDBJ whole genome shotgun (WGS) entry which is preliminary data.</text>
</comment>
<dbReference type="RefSeq" id="WP_187068830.1">
    <property type="nucleotide sequence ID" value="NZ_JACRVF010000006.1"/>
</dbReference>
<proteinExistence type="predicted"/>
<sequence length="387" mass="43370">MKDKLLKFISLLSGYLGKFGVGLLVVLWLLVQLRLYQQYSVKLVPDSTFRYIPYATEVAANGITAGAHDNRYLGYIFFLGFFLKTGLSLPAAILAQVAFSGFAAICLYKIAKALTHSSSIAAFAATLLFILWKDVQYLNYYILTESLFTSFILITLYFTIRATSFMSLLPALLAAGFTTVLRPNGFIVLVGVLLYFLYTQRDLLRKYKLTSAVALAGALLLAFLALDKYLLVTFKVVETYASGSVIYASNMFALNPQEYQVTTPPVNQPPVLRITTFIGEHPMYFLKLLLLKLGLFVAYAKPYYSLFHQLLIILVIYPLYLFSVPFFRSKGWGDTKAFILTVILLQTAIVAFTVEDWDSRFVIPLIPLVMITGVAGARIVVKNILNR</sequence>
<dbReference type="EMBL" id="JACRVF010000006">
    <property type="protein sequence ID" value="MBC5994801.1"/>
    <property type="molecule type" value="Genomic_DNA"/>
</dbReference>
<accession>A0A923NBD5</accession>
<evidence type="ECO:0000256" key="1">
    <source>
        <dbReference type="SAM" id="Phobius"/>
    </source>
</evidence>
<feature type="transmembrane region" description="Helical" evidence="1">
    <location>
        <begin position="12"/>
        <end position="31"/>
    </location>
</feature>
<feature type="transmembrane region" description="Helical" evidence="1">
    <location>
        <begin position="172"/>
        <end position="197"/>
    </location>
</feature>
<evidence type="ECO:0000313" key="2">
    <source>
        <dbReference type="EMBL" id="MBC5994801.1"/>
    </source>
</evidence>
<feature type="transmembrane region" description="Helical" evidence="1">
    <location>
        <begin position="361"/>
        <end position="381"/>
    </location>
</feature>
<reference evidence="2" key="1">
    <citation type="submission" date="2020-08" db="EMBL/GenBank/DDBJ databases">
        <title>Pontibacter sp. SD6 16S ribosomal RNA gene Genome sequencing and assembly.</title>
        <authorList>
            <person name="Kang M."/>
        </authorList>
    </citation>
    <scope>NUCLEOTIDE SEQUENCE</scope>
    <source>
        <strain evidence="2">SD6</strain>
    </source>
</reference>
<keyword evidence="3" id="KW-1185">Reference proteome</keyword>
<gene>
    <name evidence="2" type="ORF">H8S84_18290</name>
</gene>
<feature type="transmembrane region" description="Helical" evidence="1">
    <location>
        <begin position="209"/>
        <end position="226"/>
    </location>
</feature>
<keyword evidence="1" id="KW-0472">Membrane</keyword>
<feature type="transmembrane region" description="Helical" evidence="1">
    <location>
        <begin position="114"/>
        <end position="132"/>
    </location>
</feature>
<keyword evidence="1" id="KW-0812">Transmembrane</keyword>
<feature type="transmembrane region" description="Helical" evidence="1">
    <location>
        <begin position="306"/>
        <end position="325"/>
    </location>
</feature>
<evidence type="ECO:0000313" key="3">
    <source>
        <dbReference type="Proteomes" id="UP000603640"/>
    </source>
</evidence>
<feature type="transmembrane region" description="Helical" evidence="1">
    <location>
        <begin position="138"/>
        <end position="160"/>
    </location>
</feature>
<name>A0A923NBD5_9BACT</name>
<dbReference type="AlphaFoldDB" id="A0A923NBD5"/>